<evidence type="ECO:0000256" key="3">
    <source>
        <dbReference type="ARBA" id="ARBA00022827"/>
    </source>
</evidence>
<evidence type="ECO:0000256" key="2">
    <source>
        <dbReference type="ARBA" id="ARBA00022630"/>
    </source>
</evidence>
<dbReference type="Proteomes" id="UP000236488">
    <property type="component" value="Unassembled WGS sequence"/>
</dbReference>
<feature type="region of interest" description="Disordered" evidence="5">
    <location>
        <begin position="33"/>
        <end position="54"/>
    </location>
</feature>
<keyword evidence="2" id="KW-0285">Flavoprotein</keyword>
<keyword evidence="6" id="KW-0732">Signal</keyword>
<dbReference type="PANTHER" id="PTHR43400">
    <property type="entry name" value="FUMARATE REDUCTASE"/>
    <property type="match status" value="1"/>
</dbReference>
<reference evidence="9 10" key="1">
    <citation type="journal article" date="2018" name="Int. J. Syst. Evol. Microbiol.">
        <title>Rubneribacter badeniensis gen. nov., sp. nov. and Enteroscipio rubneri gen. nov., sp. nov., new members of the Eggerthellaceae isolated from human faeces.</title>
        <authorList>
            <person name="Danylec N."/>
            <person name="Gobl A."/>
            <person name="Stoll D.A."/>
            <person name="Hetzer B."/>
            <person name="Kulling S.E."/>
            <person name="Huch M."/>
        </authorList>
    </citation>
    <scope>NUCLEOTIDE SEQUENCE [LARGE SCALE GENOMIC DNA]</scope>
    <source>
        <strain evidence="9 10">ResAG-85</strain>
    </source>
</reference>
<dbReference type="Pfam" id="PF00890">
    <property type="entry name" value="FAD_binding_2"/>
    <property type="match status" value="1"/>
</dbReference>
<dbReference type="InterPro" id="IPR019546">
    <property type="entry name" value="TAT_signal_bac_arc"/>
</dbReference>
<dbReference type="NCBIfam" id="TIGR01409">
    <property type="entry name" value="TAT_signal_seq"/>
    <property type="match status" value="1"/>
</dbReference>
<feature type="chain" id="PRO_5044576700" evidence="6">
    <location>
        <begin position="27"/>
        <end position="566"/>
    </location>
</feature>
<reference evidence="8" key="2">
    <citation type="journal article" date="2021" name="PeerJ">
        <title>Extensive microbial diversity within the chicken gut microbiome revealed by metagenomics and culture.</title>
        <authorList>
            <person name="Gilroy R."/>
            <person name="Ravi A."/>
            <person name="Getino M."/>
            <person name="Pursley I."/>
            <person name="Horton D.L."/>
            <person name="Alikhan N.F."/>
            <person name="Baker D."/>
            <person name="Gharbi K."/>
            <person name="Hall N."/>
            <person name="Watson M."/>
            <person name="Adriaenssens E.M."/>
            <person name="Foster-Nyarko E."/>
            <person name="Jarju S."/>
            <person name="Secka A."/>
            <person name="Antonio M."/>
            <person name="Oren A."/>
            <person name="Chaudhuri R.R."/>
            <person name="La Ragione R."/>
            <person name="Hildebrand F."/>
            <person name="Pallen M.J."/>
        </authorList>
    </citation>
    <scope>NUCLEOTIDE SEQUENCE</scope>
    <source>
        <strain evidence="8">USAMLcec12-2067</strain>
    </source>
</reference>
<keyword evidence="3" id="KW-0274">FAD</keyword>
<dbReference type="EMBL" id="DYZL01000245">
    <property type="protein sequence ID" value="HJH44495.1"/>
    <property type="molecule type" value="Genomic_DNA"/>
</dbReference>
<sequence length="566" mass="60050">MDINRRSFLKGALATGAAAAAAVALPACSPATSSDAGGANANASSSAGEAGAKHTWEVAPEPITDVAETQDFDVVVVGAGLAGINAAEAAARNGAKTVVVERNTTISMRGVDVGFIGGTWHEESGLDLDPRVAARYLHQASHQTTNYNLIYVWASRSGEVFDYIRDLGAKNGVSMVSALSGTAKYGVWSTLPEQWRVYPDAVSFVRGGEKYDARDDGQPVNVTLGELVYNSAVDNGAEFVFEARAEQLVGDAAGGITGVIATTKDGKHVQYNASKGVILATGDIGGNQEMIDAFCPISNRSDANVYAPAGFNNGDGLLMGAWAGAALSKSPAAPMIHQFTLDSLEFNLTSFIMCWLAVNANGERYGAEMPFEPMLTNARMNTPGNVAWSLFDSDYETYLMQQQPERFDRFTDGLAEVMEKWLDEGKLFKADTLDELAAQIDVPADALKATVERYNSMAEAGEDVDFNVPAQFLCPVRTAPFYATKNVCSTLTIPFGLHVNADSQVLTAEDEPIAGLFAIGNVQGDFFGNDYPVHCPGVSHGRCVTFGQLVGEACAKGTTIGELDFS</sequence>
<comment type="caution">
    <text evidence="9">The sequence shown here is derived from an EMBL/GenBank/DDBJ whole genome shotgun (WGS) entry which is preliminary data.</text>
</comment>
<keyword evidence="10" id="KW-1185">Reference proteome</keyword>
<dbReference type="Gene3D" id="3.90.700.10">
    <property type="entry name" value="Succinate dehydrogenase/fumarate reductase flavoprotein, catalytic domain"/>
    <property type="match status" value="1"/>
</dbReference>
<dbReference type="Proteomes" id="UP000789325">
    <property type="component" value="Unassembled WGS sequence"/>
</dbReference>
<dbReference type="GO" id="GO:0008202">
    <property type="term" value="P:steroid metabolic process"/>
    <property type="evidence" value="ECO:0007669"/>
    <property type="project" value="UniProtKB-ARBA"/>
</dbReference>
<proteinExistence type="predicted"/>
<evidence type="ECO:0000313" key="10">
    <source>
        <dbReference type="Proteomes" id="UP000236488"/>
    </source>
</evidence>
<dbReference type="InterPro" id="IPR050315">
    <property type="entry name" value="FAD-oxidoreductase_2"/>
</dbReference>
<dbReference type="AlphaFoldDB" id="A0A2K2U5T7"/>
<evidence type="ECO:0000313" key="9">
    <source>
        <dbReference type="EMBL" id="PNV65639.1"/>
    </source>
</evidence>
<evidence type="ECO:0000259" key="7">
    <source>
        <dbReference type="Pfam" id="PF00890"/>
    </source>
</evidence>
<dbReference type="SUPFAM" id="SSF56425">
    <property type="entry name" value="Succinate dehydrogenase/fumarate reductase flavoprotein, catalytic domain"/>
    <property type="match status" value="1"/>
</dbReference>
<evidence type="ECO:0000256" key="5">
    <source>
        <dbReference type="SAM" id="MobiDB-lite"/>
    </source>
</evidence>
<dbReference type="PRINTS" id="PR00411">
    <property type="entry name" value="PNDRDTASEI"/>
</dbReference>
<evidence type="ECO:0000256" key="6">
    <source>
        <dbReference type="SAM" id="SignalP"/>
    </source>
</evidence>
<dbReference type="InterPro" id="IPR036188">
    <property type="entry name" value="FAD/NAD-bd_sf"/>
</dbReference>
<dbReference type="SUPFAM" id="SSF51905">
    <property type="entry name" value="FAD/NAD(P)-binding domain"/>
    <property type="match status" value="1"/>
</dbReference>
<gene>
    <name evidence="9" type="ORF">C2L80_05570</name>
    <name evidence="8" type="ORF">K8V16_11975</name>
</gene>
<dbReference type="GO" id="GO:0033765">
    <property type="term" value="F:steroid dehydrogenase activity, acting on the CH-CH group of donors"/>
    <property type="evidence" value="ECO:0007669"/>
    <property type="project" value="UniProtKB-ARBA"/>
</dbReference>
<evidence type="ECO:0000313" key="8">
    <source>
        <dbReference type="EMBL" id="HJH44495.1"/>
    </source>
</evidence>
<dbReference type="InterPro" id="IPR027477">
    <property type="entry name" value="Succ_DH/fumarate_Rdtase_cat_sf"/>
</dbReference>
<comment type="cofactor">
    <cofactor evidence="1">
        <name>FAD</name>
        <dbReference type="ChEBI" id="CHEBI:57692"/>
    </cofactor>
</comment>
<feature type="compositionally biased region" description="Low complexity" evidence="5">
    <location>
        <begin position="33"/>
        <end position="50"/>
    </location>
</feature>
<name>A0A2K2U5T7_9ACTN</name>
<evidence type="ECO:0000256" key="1">
    <source>
        <dbReference type="ARBA" id="ARBA00001974"/>
    </source>
</evidence>
<reference evidence="8" key="3">
    <citation type="submission" date="2021-09" db="EMBL/GenBank/DDBJ databases">
        <authorList>
            <person name="Gilroy R."/>
        </authorList>
    </citation>
    <scope>NUCLEOTIDE SEQUENCE</scope>
    <source>
        <strain evidence="8">USAMLcec12-2067</strain>
    </source>
</reference>
<dbReference type="RefSeq" id="WP_087197603.1">
    <property type="nucleotide sequence ID" value="NZ_PPEL01000022.1"/>
</dbReference>
<organism evidence="9 10">
    <name type="scientific">Rubneribacter badeniensis</name>
    <dbReference type="NCBI Taxonomy" id="2070688"/>
    <lineage>
        <taxon>Bacteria</taxon>
        <taxon>Bacillati</taxon>
        <taxon>Actinomycetota</taxon>
        <taxon>Coriobacteriia</taxon>
        <taxon>Eggerthellales</taxon>
        <taxon>Eggerthellaceae</taxon>
        <taxon>Rubneribacter</taxon>
    </lineage>
</organism>
<dbReference type="PROSITE" id="PS51318">
    <property type="entry name" value="TAT"/>
    <property type="match status" value="1"/>
</dbReference>
<dbReference type="Pfam" id="PF10518">
    <property type="entry name" value="TAT_signal"/>
    <property type="match status" value="1"/>
</dbReference>
<feature type="domain" description="FAD-dependent oxidoreductase 2 FAD-binding" evidence="7">
    <location>
        <begin position="73"/>
        <end position="525"/>
    </location>
</feature>
<dbReference type="InterPro" id="IPR003953">
    <property type="entry name" value="FAD-dep_OxRdtase_2_FAD-bd"/>
</dbReference>
<dbReference type="PANTHER" id="PTHR43400:SF10">
    <property type="entry name" value="3-OXOSTEROID 1-DEHYDROGENASE"/>
    <property type="match status" value="1"/>
</dbReference>
<protein>
    <submittedName>
        <fullName evidence="9">FAD-binding protein</fullName>
    </submittedName>
</protein>
<dbReference type="EMBL" id="PPEL01000022">
    <property type="protein sequence ID" value="PNV65639.1"/>
    <property type="molecule type" value="Genomic_DNA"/>
</dbReference>
<evidence type="ECO:0000256" key="4">
    <source>
        <dbReference type="ARBA" id="ARBA00023002"/>
    </source>
</evidence>
<feature type="signal peptide" evidence="6">
    <location>
        <begin position="1"/>
        <end position="26"/>
    </location>
</feature>
<dbReference type="Gene3D" id="3.50.50.60">
    <property type="entry name" value="FAD/NAD(P)-binding domain"/>
    <property type="match status" value="1"/>
</dbReference>
<keyword evidence="4" id="KW-0560">Oxidoreductase</keyword>
<dbReference type="InterPro" id="IPR006311">
    <property type="entry name" value="TAT_signal"/>
</dbReference>
<accession>A0A2K2U5T7</accession>